<feature type="repeat" description="TPR" evidence="1">
    <location>
        <begin position="76"/>
        <end position="109"/>
    </location>
</feature>
<evidence type="ECO:0000256" key="1">
    <source>
        <dbReference type="PROSITE-ProRule" id="PRU00339"/>
    </source>
</evidence>
<dbReference type="SUPFAM" id="SSF48452">
    <property type="entry name" value="TPR-like"/>
    <property type="match status" value="1"/>
</dbReference>
<dbReference type="EMBL" id="SHNP01000003">
    <property type="protein sequence ID" value="MCX2973618.1"/>
    <property type="molecule type" value="Genomic_DNA"/>
</dbReference>
<dbReference type="Pfam" id="PF13424">
    <property type="entry name" value="TPR_12"/>
    <property type="match status" value="1"/>
</dbReference>
<dbReference type="Pfam" id="PF13759">
    <property type="entry name" value="2OG-FeII_Oxy_5"/>
    <property type="match status" value="1"/>
</dbReference>
<evidence type="ECO:0000313" key="2">
    <source>
        <dbReference type="EMBL" id="MCX2973618.1"/>
    </source>
</evidence>
<dbReference type="InterPro" id="IPR011990">
    <property type="entry name" value="TPR-like_helical_dom_sf"/>
</dbReference>
<dbReference type="InterPro" id="IPR012668">
    <property type="entry name" value="CHP02466"/>
</dbReference>
<dbReference type="SMART" id="SM00028">
    <property type="entry name" value="TPR"/>
    <property type="match status" value="7"/>
</dbReference>
<sequence>MPTDPRVRYQALLQQLSKLVQSNPKLALKKIQEHLRQRPADANFLHLKGLAKADMELHDAAIEAMRASLKAHRQQPEVHNNLANSYKAIGQTERAEQHYRDAITLNPNYLDAFKNLGLLLQSTGDLSNAITFLQRAVDLSTQKAPMLTALGNVYREQELFQKAVPCYQAALQINPSYVNAIHNLGLCYKLTEELEQARICFERAAAIAPDVAEIDVSLGNVAFELKDYQTAENCFENAIHKESGYVLAHETLSELKWQLGKTDSYLSSYEIALKERPQDMALRHSLVRLLINSRRYDEARDLVDRTMHTTQTPELLRASGELYANDGDYVQARQNFEASLKLAPSTEVTQDLVKLMLIKADYDAALPLLDSLLVIQPNNQLNWALTGTAWRLLGDERYQWLIDYNRDVQVSTLPTPSGYRSLTDFLQHLQSVLLNMHSTQAAPMRQTLVEGTQTPGRLLHKSDPVIQLYRSALSEAVKDYISRMPNDTDHPLFSRKSSAFEFSGSWSVKLRSNGYHVNHVHPEGWISSACYIHLPSSMGNQDSTAGCIKFGESPLDLGNREIVERVIHPLPGQLALFPSYAWHGTFDFDCAEDDFRLTAPFDVIPIKKQP</sequence>
<dbReference type="PROSITE" id="PS50005">
    <property type="entry name" value="TPR"/>
    <property type="match status" value="5"/>
</dbReference>
<feature type="repeat" description="TPR" evidence="1">
    <location>
        <begin position="110"/>
        <end position="143"/>
    </location>
</feature>
<dbReference type="Pfam" id="PF00515">
    <property type="entry name" value="TPR_1"/>
    <property type="match status" value="1"/>
</dbReference>
<protein>
    <submittedName>
        <fullName evidence="2">Tetratricopeptide repeat protein</fullName>
    </submittedName>
</protein>
<feature type="repeat" description="TPR" evidence="1">
    <location>
        <begin position="144"/>
        <end position="177"/>
    </location>
</feature>
<dbReference type="InterPro" id="IPR037919">
    <property type="entry name" value="OGT"/>
</dbReference>
<organism evidence="2 3">
    <name type="scientific">Candidatus Seongchinamella marina</name>
    <dbReference type="NCBI Taxonomy" id="2518990"/>
    <lineage>
        <taxon>Bacteria</taxon>
        <taxon>Pseudomonadati</taxon>
        <taxon>Pseudomonadota</taxon>
        <taxon>Gammaproteobacteria</taxon>
        <taxon>Cellvibrionales</taxon>
        <taxon>Halieaceae</taxon>
        <taxon>Seongchinamella</taxon>
    </lineage>
</organism>
<comment type="caution">
    <text evidence="2">The sequence shown here is derived from an EMBL/GenBank/DDBJ whole genome shotgun (WGS) entry which is preliminary data.</text>
</comment>
<dbReference type="RefSeq" id="WP_279252511.1">
    <property type="nucleotide sequence ID" value="NZ_SHNP01000003.1"/>
</dbReference>
<dbReference type="Pfam" id="PF13181">
    <property type="entry name" value="TPR_8"/>
    <property type="match status" value="1"/>
</dbReference>
<keyword evidence="3" id="KW-1185">Reference proteome</keyword>
<dbReference type="PANTHER" id="PTHR44366:SF1">
    <property type="entry name" value="UDP-N-ACETYLGLUCOSAMINE--PEPTIDE N-ACETYLGLUCOSAMINYLTRANSFERASE 110 KDA SUBUNIT"/>
    <property type="match status" value="1"/>
</dbReference>
<feature type="repeat" description="TPR" evidence="1">
    <location>
        <begin position="178"/>
        <end position="211"/>
    </location>
</feature>
<dbReference type="PANTHER" id="PTHR44366">
    <property type="entry name" value="UDP-N-ACETYLGLUCOSAMINE--PEPTIDE N-ACETYLGLUCOSAMINYLTRANSFERASE 110 KDA SUBUNIT"/>
    <property type="match status" value="1"/>
</dbReference>
<dbReference type="Gene3D" id="2.60.120.620">
    <property type="entry name" value="q2cbj1_9rhob like domain"/>
    <property type="match status" value="1"/>
</dbReference>
<dbReference type="Proteomes" id="UP001143307">
    <property type="component" value="Unassembled WGS sequence"/>
</dbReference>
<dbReference type="PROSITE" id="PS50293">
    <property type="entry name" value="TPR_REGION"/>
    <property type="match status" value="1"/>
</dbReference>
<dbReference type="Gene3D" id="1.25.40.10">
    <property type="entry name" value="Tetratricopeptide repeat domain"/>
    <property type="match status" value="3"/>
</dbReference>
<keyword evidence="1" id="KW-0802">TPR repeat</keyword>
<reference evidence="2" key="1">
    <citation type="submission" date="2019-02" db="EMBL/GenBank/DDBJ databases">
        <authorList>
            <person name="Li S.-H."/>
        </authorList>
    </citation>
    <scope>NUCLEOTIDE SEQUENCE</scope>
    <source>
        <strain evidence="2">IMCC8485</strain>
    </source>
</reference>
<evidence type="ECO:0000313" key="3">
    <source>
        <dbReference type="Proteomes" id="UP001143307"/>
    </source>
</evidence>
<gene>
    <name evidence="2" type="ORF">EYC87_08525</name>
</gene>
<accession>A0ABT3SUG4</accession>
<name>A0ABT3SUG4_9GAMM</name>
<dbReference type="InterPro" id="IPR019734">
    <property type="entry name" value="TPR_rpt"/>
</dbReference>
<feature type="repeat" description="TPR" evidence="1">
    <location>
        <begin position="313"/>
        <end position="346"/>
    </location>
</feature>
<proteinExistence type="predicted"/>